<dbReference type="AlphaFoldDB" id="A0A8K0NL60"/>
<dbReference type="GO" id="GO:0016020">
    <property type="term" value="C:membrane"/>
    <property type="evidence" value="ECO:0007669"/>
    <property type="project" value="UniProtKB-SubCell"/>
</dbReference>
<evidence type="ECO:0000256" key="1">
    <source>
        <dbReference type="ARBA" id="ARBA00004141"/>
    </source>
</evidence>
<dbReference type="InterPro" id="IPR036259">
    <property type="entry name" value="MFS_trans_sf"/>
</dbReference>
<protein>
    <recommendedName>
        <fullName evidence="7">Major facilitator superfamily (MFS) profile domain-containing protein</fullName>
    </recommendedName>
</protein>
<feature type="transmembrane region" description="Helical" evidence="6">
    <location>
        <begin position="383"/>
        <end position="404"/>
    </location>
</feature>
<feature type="transmembrane region" description="Helical" evidence="6">
    <location>
        <begin position="354"/>
        <end position="374"/>
    </location>
</feature>
<comment type="caution">
    <text evidence="8">The sequence shown here is derived from an EMBL/GenBank/DDBJ whole genome shotgun (WGS) entry which is preliminary data.</text>
</comment>
<dbReference type="Gene3D" id="1.20.1250.20">
    <property type="entry name" value="MFS general substrate transporter like domains"/>
    <property type="match status" value="1"/>
</dbReference>
<dbReference type="InterPro" id="IPR005828">
    <property type="entry name" value="MFS_sugar_transport-like"/>
</dbReference>
<evidence type="ECO:0000256" key="4">
    <source>
        <dbReference type="ARBA" id="ARBA00022989"/>
    </source>
</evidence>
<name>A0A8K0NL60_9TREE</name>
<feature type="transmembrane region" description="Helical" evidence="6">
    <location>
        <begin position="327"/>
        <end position="348"/>
    </location>
</feature>
<dbReference type="SUPFAM" id="SSF103473">
    <property type="entry name" value="MFS general substrate transporter"/>
    <property type="match status" value="1"/>
</dbReference>
<dbReference type="InterPro" id="IPR005829">
    <property type="entry name" value="Sugar_transporter_CS"/>
</dbReference>
<feature type="transmembrane region" description="Helical" evidence="6">
    <location>
        <begin position="449"/>
        <end position="472"/>
    </location>
</feature>
<evidence type="ECO:0000256" key="3">
    <source>
        <dbReference type="ARBA" id="ARBA00022692"/>
    </source>
</evidence>
<feature type="transmembrane region" description="Helical" evidence="6">
    <location>
        <begin position="164"/>
        <end position="185"/>
    </location>
</feature>
<evidence type="ECO:0000313" key="8">
    <source>
        <dbReference type="EMBL" id="KAG7529150.1"/>
    </source>
</evidence>
<feature type="transmembrane region" description="Helical" evidence="6">
    <location>
        <begin position="232"/>
        <end position="249"/>
    </location>
</feature>
<accession>A0A8K0NL60</accession>
<dbReference type="InterPro" id="IPR050360">
    <property type="entry name" value="MFS_Sugar_Transporters"/>
</dbReference>
<dbReference type="EMBL" id="JABELV010000157">
    <property type="protein sequence ID" value="KAG7529150.1"/>
    <property type="molecule type" value="Genomic_DNA"/>
</dbReference>
<dbReference type="Pfam" id="PF00083">
    <property type="entry name" value="Sugar_tr"/>
    <property type="match status" value="1"/>
</dbReference>
<reference evidence="8" key="1">
    <citation type="submission" date="2020-04" db="EMBL/GenBank/DDBJ databases">
        <title>Analysis of mating type loci in Filobasidium floriforme.</title>
        <authorList>
            <person name="Nowrousian M."/>
        </authorList>
    </citation>
    <scope>NUCLEOTIDE SEQUENCE</scope>
    <source>
        <strain evidence="8">CBS 6242</strain>
    </source>
</reference>
<feature type="transmembrane region" description="Helical" evidence="6">
    <location>
        <begin position="140"/>
        <end position="158"/>
    </location>
</feature>
<dbReference type="PANTHER" id="PTHR48022:SF10">
    <property type="entry name" value="MAJOR FACILITATOR SUPERFAMILY (MFS) PROFILE DOMAIN-CONTAINING PROTEIN"/>
    <property type="match status" value="1"/>
</dbReference>
<keyword evidence="4 6" id="KW-1133">Transmembrane helix</keyword>
<evidence type="ECO:0000256" key="5">
    <source>
        <dbReference type="ARBA" id="ARBA00023136"/>
    </source>
</evidence>
<dbReference type="GO" id="GO:0005351">
    <property type="term" value="F:carbohydrate:proton symporter activity"/>
    <property type="evidence" value="ECO:0007669"/>
    <property type="project" value="TreeGrafter"/>
</dbReference>
<evidence type="ECO:0000313" key="9">
    <source>
        <dbReference type="Proteomes" id="UP000812966"/>
    </source>
</evidence>
<dbReference type="PANTHER" id="PTHR48022">
    <property type="entry name" value="PLASTIDIC GLUCOSE TRANSPORTER 4"/>
    <property type="match status" value="1"/>
</dbReference>
<dbReference type="OrthoDB" id="6612291at2759"/>
<comment type="similarity">
    <text evidence="2">Belongs to the major facilitator superfamily. Sugar transporter (TC 2.A.1.1) family.</text>
</comment>
<dbReference type="InterPro" id="IPR020846">
    <property type="entry name" value="MFS_dom"/>
</dbReference>
<proteinExistence type="inferred from homology"/>
<feature type="transmembrane region" description="Helical" evidence="6">
    <location>
        <begin position="197"/>
        <end position="217"/>
    </location>
</feature>
<keyword evidence="3 6" id="KW-0812">Transmembrane</keyword>
<organism evidence="8 9">
    <name type="scientific">Filobasidium floriforme</name>
    <dbReference type="NCBI Taxonomy" id="5210"/>
    <lineage>
        <taxon>Eukaryota</taxon>
        <taxon>Fungi</taxon>
        <taxon>Dikarya</taxon>
        <taxon>Basidiomycota</taxon>
        <taxon>Agaricomycotina</taxon>
        <taxon>Tremellomycetes</taxon>
        <taxon>Filobasidiales</taxon>
        <taxon>Filobasidiaceae</taxon>
        <taxon>Filobasidium</taxon>
    </lineage>
</organism>
<dbReference type="PROSITE" id="PS00217">
    <property type="entry name" value="SUGAR_TRANSPORT_2"/>
    <property type="match status" value="1"/>
</dbReference>
<sequence>MPSTASTQFPQLDQDIKPEAVHIDNIDYDGDIKKESIPSPVVQMKSSLDDLSTWQAIKRYKRICAICMMAAFAASLEGYQINLNGSIVSNKGFIEMMAGKNAKILDGKYVSAWGGIQSAGQFLGQILLPFITNRFGRKPAMYAIWIVLVVSIAIETVTSTYWHWLIAKLFAGIGVGCIQATLPVYIGEHSPNQLRGFLINAYTFWFVVGQMIAPVVLREMAAHSPMDFKTPILTQWGMIGVLLLIFVYLPESPWWLVTKGKVAQAESILFKNNGHIQGYDVKQQIGIMEATLEAERLAAEASASIGRFELFKGRNGIRMLISLWPKLMQQFVGLTLFNTYSTYFFQVAGNKNPFQVTIILACVQLISVLLTAAFSDGFGRRPLVLTGYALTVVSVLCLGIVGCFDYEKPALGALLIFFACLAIFSTTGASAIGYAYVAEVPTQRLRAISASYGLAITNLVAIMFSFVAPIMIKGSGDFKGWKAKAGFFYAGTGIPTVVLAYFIVPEVARRSPAEIDELFESGISLRKFKGHKTEVELNHEARNIEHDA</sequence>
<feature type="transmembrane region" description="Helical" evidence="6">
    <location>
        <begin position="487"/>
        <end position="504"/>
    </location>
</feature>
<keyword evidence="9" id="KW-1185">Reference proteome</keyword>
<evidence type="ECO:0000259" key="7">
    <source>
        <dbReference type="PROSITE" id="PS50850"/>
    </source>
</evidence>
<dbReference type="PROSITE" id="PS00216">
    <property type="entry name" value="SUGAR_TRANSPORT_1"/>
    <property type="match status" value="1"/>
</dbReference>
<gene>
    <name evidence="8" type="ORF">FFLO_05791</name>
</gene>
<feature type="transmembrane region" description="Helical" evidence="6">
    <location>
        <begin position="410"/>
        <end position="437"/>
    </location>
</feature>
<evidence type="ECO:0000256" key="2">
    <source>
        <dbReference type="ARBA" id="ARBA00010992"/>
    </source>
</evidence>
<keyword evidence="5 6" id="KW-0472">Membrane</keyword>
<feature type="domain" description="Major facilitator superfamily (MFS) profile" evidence="7">
    <location>
        <begin position="66"/>
        <end position="508"/>
    </location>
</feature>
<comment type="subcellular location">
    <subcellularLocation>
        <location evidence="1">Membrane</location>
        <topology evidence="1">Multi-pass membrane protein</topology>
    </subcellularLocation>
</comment>
<dbReference type="Proteomes" id="UP000812966">
    <property type="component" value="Unassembled WGS sequence"/>
</dbReference>
<evidence type="ECO:0000256" key="6">
    <source>
        <dbReference type="SAM" id="Phobius"/>
    </source>
</evidence>
<dbReference type="PROSITE" id="PS50850">
    <property type="entry name" value="MFS"/>
    <property type="match status" value="1"/>
</dbReference>